<evidence type="ECO:0000313" key="6">
    <source>
        <dbReference type="Proteomes" id="UP000000322"/>
    </source>
</evidence>
<keyword evidence="1" id="KW-0560">Oxidoreductase</keyword>
<dbReference type="OrthoDB" id="9776544at2"/>
<protein>
    <submittedName>
        <fullName evidence="5">Predicted dehydrogenase</fullName>
    </submittedName>
</protein>
<dbReference type="KEGG" id="ske:Sked_20460"/>
<dbReference type="EMBL" id="CP001819">
    <property type="protein sequence ID" value="ACZ21968.1"/>
    <property type="molecule type" value="Genomic_DNA"/>
</dbReference>
<keyword evidence="6" id="KW-1185">Reference proteome</keyword>
<dbReference type="Gene3D" id="3.40.50.720">
    <property type="entry name" value="NAD(P)-binding Rossmann-like Domain"/>
    <property type="match status" value="1"/>
</dbReference>
<dbReference type="Gene3D" id="3.30.360.10">
    <property type="entry name" value="Dihydrodipicolinate Reductase, domain 2"/>
    <property type="match status" value="1"/>
</dbReference>
<dbReference type="STRING" id="446469.Sked_20460"/>
<dbReference type="AlphaFoldDB" id="D1BHP8"/>
<dbReference type="InterPro" id="IPR055170">
    <property type="entry name" value="GFO_IDH_MocA-like_dom"/>
</dbReference>
<evidence type="ECO:0000256" key="2">
    <source>
        <dbReference type="ARBA" id="ARBA00023027"/>
    </source>
</evidence>
<dbReference type="SUPFAM" id="SSF55347">
    <property type="entry name" value="Glyceraldehyde-3-phosphate dehydrogenase-like, C-terminal domain"/>
    <property type="match status" value="1"/>
</dbReference>
<reference evidence="5 6" key="1">
    <citation type="journal article" date="2009" name="Stand. Genomic Sci.">
        <title>Complete genome sequence of Sanguibacter keddieii type strain (ST-74).</title>
        <authorList>
            <person name="Ivanova N."/>
            <person name="Sikorski J."/>
            <person name="Sims D."/>
            <person name="Brettin T."/>
            <person name="Detter J.C."/>
            <person name="Han C."/>
            <person name="Lapidus A."/>
            <person name="Copeland A."/>
            <person name="Glavina Del Rio T."/>
            <person name="Nolan M."/>
            <person name="Chen F."/>
            <person name="Lucas S."/>
            <person name="Tice H."/>
            <person name="Cheng J.F."/>
            <person name="Bruce D."/>
            <person name="Goodwin L."/>
            <person name="Pitluck S."/>
            <person name="Pati A."/>
            <person name="Mavromatis K."/>
            <person name="Chen A."/>
            <person name="Palaniappan K."/>
            <person name="D'haeseleer P."/>
            <person name="Chain P."/>
            <person name="Bristow J."/>
            <person name="Eisen J.A."/>
            <person name="Markowitz V."/>
            <person name="Hugenholtz P."/>
            <person name="Goker M."/>
            <person name="Pukall R."/>
            <person name="Klenk H.P."/>
            <person name="Kyrpides N.C."/>
        </authorList>
    </citation>
    <scope>NUCLEOTIDE SEQUENCE [LARGE SCALE GENOMIC DNA]</scope>
    <source>
        <strain evidence="6">ATCC 51767 / DSM 10542 / NCFB 3025 / ST-74</strain>
    </source>
</reference>
<dbReference type="InterPro" id="IPR000683">
    <property type="entry name" value="Gfo/Idh/MocA-like_OxRdtase_N"/>
</dbReference>
<name>D1BHP8_SANKS</name>
<evidence type="ECO:0000259" key="3">
    <source>
        <dbReference type="Pfam" id="PF01408"/>
    </source>
</evidence>
<feature type="domain" description="GFO/IDH/MocA-like oxidoreductase" evidence="4">
    <location>
        <begin position="131"/>
        <end position="265"/>
    </location>
</feature>
<keyword evidence="2" id="KW-0520">NAD</keyword>
<dbReference type="HOGENOM" id="CLU_023194_6_0_11"/>
<dbReference type="SUPFAM" id="SSF51735">
    <property type="entry name" value="NAD(P)-binding Rossmann-fold domains"/>
    <property type="match status" value="1"/>
</dbReference>
<dbReference type="Pfam" id="PF01408">
    <property type="entry name" value="GFO_IDH_MocA"/>
    <property type="match status" value="1"/>
</dbReference>
<evidence type="ECO:0000259" key="4">
    <source>
        <dbReference type="Pfam" id="PF22725"/>
    </source>
</evidence>
<dbReference type="PANTHER" id="PTHR43818:SF11">
    <property type="entry name" value="BCDNA.GH03377"/>
    <property type="match status" value="1"/>
</dbReference>
<feature type="domain" description="Gfo/Idh/MocA-like oxidoreductase N-terminal" evidence="3">
    <location>
        <begin position="7"/>
        <end position="120"/>
    </location>
</feature>
<dbReference type="GO" id="GO:0016491">
    <property type="term" value="F:oxidoreductase activity"/>
    <property type="evidence" value="ECO:0007669"/>
    <property type="project" value="UniProtKB-KW"/>
</dbReference>
<dbReference type="Proteomes" id="UP000000322">
    <property type="component" value="Chromosome"/>
</dbReference>
<dbReference type="RefSeq" id="WP_012867037.1">
    <property type="nucleotide sequence ID" value="NC_013521.1"/>
</dbReference>
<dbReference type="eggNOG" id="COG0673">
    <property type="taxonomic scope" value="Bacteria"/>
</dbReference>
<evidence type="ECO:0000256" key="1">
    <source>
        <dbReference type="ARBA" id="ARBA00023002"/>
    </source>
</evidence>
<dbReference type="InterPro" id="IPR036291">
    <property type="entry name" value="NAD(P)-bd_dom_sf"/>
</dbReference>
<proteinExistence type="predicted"/>
<organism evidence="5 6">
    <name type="scientific">Sanguibacter keddieii (strain ATCC 51767 / DSM 10542 / NCFB 3025 / ST-74)</name>
    <dbReference type="NCBI Taxonomy" id="446469"/>
    <lineage>
        <taxon>Bacteria</taxon>
        <taxon>Bacillati</taxon>
        <taxon>Actinomycetota</taxon>
        <taxon>Actinomycetes</taxon>
        <taxon>Micrococcales</taxon>
        <taxon>Sanguibacteraceae</taxon>
        <taxon>Sanguibacter</taxon>
    </lineage>
</organism>
<dbReference type="PANTHER" id="PTHR43818">
    <property type="entry name" value="BCDNA.GH03377"/>
    <property type="match status" value="1"/>
</dbReference>
<evidence type="ECO:0000313" key="5">
    <source>
        <dbReference type="EMBL" id="ACZ21968.1"/>
    </source>
</evidence>
<accession>D1BHP8</accession>
<sequence>MGEPHGVGVVGLGVILDAYLTTLAEHPGIRIAAVADLDASRAEAVAARLPGTRASTVDELLAADDVETVLDLTTPGAHAQVALACAASGVNHYGEKPLAATLDDARAVVDAAQRAGVRLGCAPDTVLGTGVQTARAVVDAGLVGQPTGAVATWVSPGHEAWHPNPDFYYLPGGGPLLDMGPYYLTSLVHLLGPVVAVTGSAGRLRDTRTIASGPRAGEVIPVGVATHVAGTLEHADGAISTVTVSFDAAGTRARPIEVYGTEGAVAVPDPNTFGGEVELLTRGGTAWETVAPRAGFVDSSRGVGLLEMVGAAGLGGAPAEARASGAVGLHVMEVMTGLLESAVSGRRTTITSAPARPALVPLTPSGTWRLS</sequence>
<dbReference type="GO" id="GO:0000166">
    <property type="term" value="F:nucleotide binding"/>
    <property type="evidence" value="ECO:0007669"/>
    <property type="project" value="InterPro"/>
</dbReference>
<dbReference type="InterPro" id="IPR050463">
    <property type="entry name" value="Gfo/Idh/MocA_oxidrdct_glycsds"/>
</dbReference>
<dbReference type="Pfam" id="PF22725">
    <property type="entry name" value="GFO_IDH_MocA_C3"/>
    <property type="match status" value="1"/>
</dbReference>
<gene>
    <name evidence="5" type="ordered locus">Sked_20460</name>
</gene>